<accession>A0A4Y7JS43</accession>
<reference evidence="3 4" key="1">
    <citation type="journal article" date="2018" name="Science">
        <title>The opium poppy genome and morphinan production.</title>
        <authorList>
            <person name="Guo L."/>
            <person name="Winzer T."/>
            <person name="Yang X."/>
            <person name="Li Y."/>
            <person name="Ning Z."/>
            <person name="He Z."/>
            <person name="Teodor R."/>
            <person name="Lu Y."/>
            <person name="Bowser T.A."/>
            <person name="Graham I.A."/>
            <person name="Ye K."/>
        </authorList>
    </citation>
    <scope>NUCLEOTIDE SEQUENCE [LARGE SCALE GENOMIC DNA]</scope>
    <source>
        <strain evidence="4">cv. HN1</strain>
        <tissue evidence="3">Leaves</tissue>
    </source>
</reference>
<keyword evidence="4" id="KW-1185">Reference proteome</keyword>
<evidence type="ECO:0000256" key="2">
    <source>
        <dbReference type="SAM" id="MobiDB-lite"/>
    </source>
</evidence>
<gene>
    <name evidence="3" type="ORF">C5167_024387</name>
</gene>
<dbReference type="EMBL" id="CM010719">
    <property type="protein sequence ID" value="RZC62628.1"/>
    <property type="molecule type" value="Genomic_DNA"/>
</dbReference>
<proteinExistence type="predicted"/>
<dbReference type="Gramene" id="RZC62628">
    <property type="protein sequence ID" value="RZC62628"/>
    <property type="gene ID" value="C5167_024387"/>
</dbReference>
<dbReference type="Proteomes" id="UP000316621">
    <property type="component" value="Chromosome 5"/>
</dbReference>
<keyword evidence="1" id="KW-0175">Coiled coil</keyword>
<sequence>MVDVLGSCQQGLFTDFGNQHLSNLDSQSRVEFLRARFSGTIIKSEILLELKDEKNESLRLQKEKVLMEKMRLQQLVYAPPPLLPPPPPPSLSPPPPSPSFFPSKTKLTSAKNRAAAEIASRKNREAKLQRQRDRAAARRALEELEKNVVVEDWHKTYKDFLTLISSNETHKQDDCPLLLNSSGVSIR</sequence>
<protein>
    <submittedName>
        <fullName evidence="3">Uncharacterized protein</fullName>
    </submittedName>
</protein>
<evidence type="ECO:0000256" key="1">
    <source>
        <dbReference type="SAM" id="Coils"/>
    </source>
</evidence>
<name>A0A4Y7JS43_PAPSO</name>
<feature type="coiled-coil region" evidence="1">
    <location>
        <begin position="43"/>
        <end position="75"/>
    </location>
</feature>
<organism evidence="3 4">
    <name type="scientific">Papaver somniferum</name>
    <name type="common">Opium poppy</name>
    <dbReference type="NCBI Taxonomy" id="3469"/>
    <lineage>
        <taxon>Eukaryota</taxon>
        <taxon>Viridiplantae</taxon>
        <taxon>Streptophyta</taxon>
        <taxon>Embryophyta</taxon>
        <taxon>Tracheophyta</taxon>
        <taxon>Spermatophyta</taxon>
        <taxon>Magnoliopsida</taxon>
        <taxon>Ranunculales</taxon>
        <taxon>Papaveraceae</taxon>
        <taxon>Papaveroideae</taxon>
        <taxon>Papaver</taxon>
    </lineage>
</organism>
<evidence type="ECO:0000313" key="3">
    <source>
        <dbReference type="EMBL" id="RZC62628.1"/>
    </source>
</evidence>
<feature type="region of interest" description="Disordered" evidence="2">
    <location>
        <begin position="78"/>
        <end position="106"/>
    </location>
</feature>
<feature type="compositionally biased region" description="Pro residues" evidence="2">
    <location>
        <begin position="78"/>
        <end position="99"/>
    </location>
</feature>
<evidence type="ECO:0000313" key="4">
    <source>
        <dbReference type="Proteomes" id="UP000316621"/>
    </source>
</evidence>
<dbReference type="AlphaFoldDB" id="A0A4Y7JS43"/>